<proteinExistence type="inferred from homology"/>
<dbReference type="GO" id="GO:0005375">
    <property type="term" value="F:copper ion transmembrane transporter activity"/>
    <property type="evidence" value="ECO:0007669"/>
    <property type="project" value="UniProtKB-UniRule"/>
</dbReference>
<evidence type="ECO:0000313" key="7">
    <source>
        <dbReference type="Proteomes" id="UP001162131"/>
    </source>
</evidence>
<keyword evidence="5" id="KW-0186">Copper</keyword>
<dbReference type="Pfam" id="PF04145">
    <property type="entry name" value="Ctr"/>
    <property type="match status" value="2"/>
</dbReference>
<dbReference type="PANTHER" id="PTHR12483">
    <property type="entry name" value="SOLUTE CARRIER FAMILY 31 COPPER TRANSPORTERS"/>
    <property type="match status" value="1"/>
</dbReference>
<evidence type="ECO:0000256" key="4">
    <source>
        <dbReference type="ARBA" id="ARBA00023136"/>
    </source>
</evidence>
<feature type="transmembrane region" description="Helical" evidence="5">
    <location>
        <begin position="106"/>
        <end position="125"/>
    </location>
</feature>
<name>A0AAU9IVY5_9CILI</name>
<accession>A0AAU9IVY5</accession>
<dbReference type="GO" id="GO:0005886">
    <property type="term" value="C:plasma membrane"/>
    <property type="evidence" value="ECO:0007669"/>
    <property type="project" value="TreeGrafter"/>
</dbReference>
<protein>
    <recommendedName>
        <fullName evidence="5">Copper transport protein</fullName>
    </recommendedName>
</protein>
<dbReference type="EMBL" id="CAJZBQ010000019">
    <property type="protein sequence ID" value="CAG9317873.1"/>
    <property type="molecule type" value="Genomic_DNA"/>
</dbReference>
<comment type="subcellular location">
    <subcellularLocation>
        <location evidence="1 5">Membrane</location>
        <topology evidence="1 5">Multi-pass membrane protein</topology>
    </subcellularLocation>
</comment>
<feature type="transmembrane region" description="Helical" evidence="5">
    <location>
        <begin position="38"/>
        <end position="60"/>
    </location>
</feature>
<keyword evidence="4 5" id="KW-0472">Membrane</keyword>
<dbReference type="InterPro" id="IPR007274">
    <property type="entry name" value="Cop_transporter"/>
</dbReference>
<gene>
    <name evidence="6" type="ORF">BSTOLATCC_MIC20178</name>
</gene>
<feature type="transmembrane region" description="Helical" evidence="5">
    <location>
        <begin position="80"/>
        <end position="100"/>
    </location>
</feature>
<keyword evidence="5" id="KW-0187">Copper transport</keyword>
<organism evidence="6 7">
    <name type="scientific">Blepharisma stoltei</name>
    <dbReference type="NCBI Taxonomy" id="1481888"/>
    <lineage>
        <taxon>Eukaryota</taxon>
        <taxon>Sar</taxon>
        <taxon>Alveolata</taxon>
        <taxon>Ciliophora</taxon>
        <taxon>Postciliodesmatophora</taxon>
        <taxon>Heterotrichea</taxon>
        <taxon>Heterotrichida</taxon>
        <taxon>Blepharismidae</taxon>
        <taxon>Blepharisma</taxon>
    </lineage>
</organism>
<dbReference type="PANTHER" id="PTHR12483:SF27">
    <property type="entry name" value="COPPER TRANSPORT PROTEIN CTR1"/>
    <property type="match status" value="1"/>
</dbReference>
<keyword evidence="7" id="KW-1185">Reference proteome</keyword>
<dbReference type="AlphaFoldDB" id="A0AAU9IVY5"/>
<reference evidence="6" key="1">
    <citation type="submission" date="2021-09" db="EMBL/GenBank/DDBJ databases">
        <authorList>
            <consortium name="AG Swart"/>
            <person name="Singh M."/>
            <person name="Singh A."/>
            <person name="Seah K."/>
            <person name="Emmerich C."/>
        </authorList>
    </citation>
    <scope>NUCLEOTIDE SEQUENCE</scope>
    <source>
        <strain evidence="6">ATCC30299</strain>
    </source>
</reference>
<evidence type="ECO:0000313" key="6">
    <source>
        <dbReference type="EMBL" id="CAG9317873.1"/>
    </source>
</evidence>
<evidence type="ECO:0000256" key="1">
    <source>
        <dbReference type="ARBA" id="ARBA00004141"/>
    </source>
</evidence>
<comment type="similarity">
    <text evidence="5">Belongs to the copper transporter (Ctr) (TC 1.A.56) family. SLC31A subfamily.</text>
</comment>
<sequence>MEDMSLCESMNMSMTMQMTFHNNDFKLYFDSWNVDNDFRYVITIAALFLAAIGLELVHFLAKLTAVYLKKVPKSDYITILLNLGNLCLFFLWVTLSYLLMLAIMTYSIGVFWAITTGLTCGHILFRIIKSASPIANESLYEELLVKNPCIKN</sequence>
<evidence type="ECO:0000256" key="3">
    <source>
        <dbReference type="ARBA" id="ARBA00022989"/>
    </source>
</evidence>
<evidence type="ECO:0000256" key="5">
    <source>
        <dbReference type="RuleBase" id="RU367022"/>
    </source>
</evidence>
<dbReference type="Proteomes" id="UP001162131">
    <property type="component" value="Unassembled WGS sequence"/>
</dbReference>
<keyword evidence="3 5" id="KW-1133">Transmembrane helix</keyword>
<keyword evidence="5" id="KW-0406">Ion transport</keyword>
<keyword evidence="5" id="KW-0813">Transport</keyword>
<evidence type="ECO:0000256" key="2">
    <source>
        <dbReference type="ARBA" id="ARBA00022692"/>
    </source>
</evidence>
<keyword evidence="2 5" id="KW-0812">Transmembrane</keyword>
<comment type="caution">
    <text evidence="6">The sequence shown here is derived from an EMBL/GenBank/DDBJ whole genome shotgun (WGS) entry which is preliminary data.</text>
</comment>